<proteinExistence type="predicted"/>
<dbReference type="EMBL" id="BMFD01000017">
    <property type="protein sequence ID" value="GGC51774.1"/>
    <property type="molecule type" value="Genomic_DNA"/>
</dbReference>
<evidence type="ECO:0000313" key="2">
    <source>
        <dbReference type="Proteomes" id="UP000635885"/>
    </source>
</evidence>
<reference evidence="2" key="1">
    <citation type="journal article" date="2019" name="Int. J. Syst. Evol. Microbiol.">
        <title>The Global Catalogue of Microorganisms (GCM) 10K type strain sequencing project: providing services to taxonomists for standard genome sequencing and annotation.</title>
        <authorList>
            <consortium name="The Broad Institute Genomics Platform"/>
            <consortium name="The Broad Institute Genome Sequencing Center for Infectious Disease"/>
            <person name="Wu L."/>
            <person name="Ma J."/>
        </authorList>
    </citation>
    <scope>NUCLEOTIDE SEQUENCE [LARGE SCALE GENOMIC DNA]</scope>
    <source>
        <strain evidence="2">CGMCC 1.12479</strain>
    </source>
</reference>
<sequence length="55" mass="6401">MNKAYALELYDLIEDSKIPHWVYGHHHTNTPSFSIGNTNLVTNQLGYVQFSEHRL</sequence>
<dbReference type="Proteomes" id="UP000635885">
    <property type="component" value="Unassembled WGS sequence"/>
</dbReference>
<organism evidence="1 2">
    <name type="scientific">Belliella aquatica</name>
    <dbReference type="NCBI Taxonomy" id="1323734"/>
    <lineage>
        <taxon>Bacteria</taxon>
        <taxon>Pseudomonadati</taxon>
        <taxon>Bacteroidota</taxon>
        <taxon>Cytophagia</taxon>
        <taxon>Cytophagales</taxon>
        <taxon>Cyclobacteriaceae</taxon>
        <taxon>Belliella</taxon>
    </lineage>
</organism>
<comment type="caution">
    <text evidence="1">The sequence shown here is derived from an EMBL/GenBank/DDBJ whole genome shotgun (WGS) entry which is preliminary data.</text>
</comment>
<dbReference type="RefSeq" id="WP_188444198.1">
    <property type="nucleotide sequence ID" value="NZ_BMFD01000017.1"/>
</dbReference>
<evidence type="ECO:0000313" key="1">
    <source>
        <dbReference type="EMBL" id="GGC51774.1"/>
    </source>
</evidence>
<gene>
    <name evidence="1" type="ORF">GCM10010993_32840</name>
</gene>
<name>A0ABQ1N6U2_9BACT</name>
<accession>A0ABQ1N6U2</accession>
<keyword evidence="2" id="KW-1185">Reference proteome</keyword>
<protein>
    <submittedName>
        <fullName evidence="1">Uncharacterized protein</fullName>
    </submittedName>
</protein>